<organism evidence="3 4">
    <name type="scientific">Tolypocladium paradoxum</name>
    <dbReference type="NCBI Taxonomy" id="94208"/>
    <lineage>
        <taxon>Eukaryota</taxon>
        <taxon>Fungi</taxon>
        <taxon>Dikarya</taxon>
        <taxon>Ascomycota</taxon>
        <taxon>Pezizomycotina</taxon>
        <taxon>Sordariomycetes</taxon>
        <taxon>Hypocreomycetidae</taxon>
        <taxon>Hypocreales</taxon>
        <taxon>Ophiocordycipitaceae</taxon>
        <taxon>Tolypocladium</taxon>
    </lineage>
</organism>
<dbReference type="PANTHER" id="PTHR12436:SF3">
    <property type="entry name" value="GERMINAL-CENTER ASSOCIATED NUCLEAR PROTEIN"/>
    <property type="match status" value="1"/>
</dbReference>
<evidence type="ECO:0000256" key="1">
    <source>
        <dbReference type="SAM" id="MobiDB-lite"/>
    </source>
</evidence>
<feature type="compositionally biased region" description="Polar residues" evidence="1">
    <location>
        <begin position="796"/>
        <end position="815"/>
    </location>
</feature>
<evidence type="ECO:0000313" key="4">
    <source>
        <dbReference type="Proteomes" id="UP000237481"/>
    </source>
</evidence>
<feature type="compositionally biased region" description="Low complexity" evidence="1">
    <location>
        <begin position="1"/>
        <end position="31"/>
    </location>
</feature>
<feature type="region of interest" description="Disordered" evidence="1">
    <location>
        <begin position="1"/>
        <end position="158"/>
    </location>
</feature>
<feature type="compositionally biased region" description="Gly residues" evidence="1">
    <location>
        <begin position="32"/>
        <end position="41"/>
    </location>
</feature>
<dbReference type="InterPro" id="IPR005062">
    <property type="entry name" value="SAC3/GANP/THP3_conserved"/>
</dbReference>
<feature type="domain" description="SAC3/GANP/THP3 conserved" evidence="2">
    <location>
        <begin position="239"/>
        <end position="559"/>
    </location>
</feature>
<proteinExistence type="predicted"/>
<feature type="region of interest" description="Disordered" evidence="1">
    <location>
        <begin position="1321"/>
        <end position="1351"/>
    </location>
</feature>
<dbReference type="GO" id="GO:0006406">
    <property type="term" value="P:mRNA export from nucleus"/>
    <property type="evidence" value="ECO:0007669"/>
    <property type="project" value="TreeGrafter"/>
</dbReference>
<dbReference type="InterPro" id="IPR045107">
    <property type="entry name" value="SAC3/GANP/THP3"/>
</dbReference>
<feature type="compositionally biased region" description="Low complexity" evidence="1">
    <location>
        <begin position="1053"/>
        <end position="1065"/>
    </location>
</feature>
<feature type="compositionally biased region" description="Polar residues" evidence="1">
    <location>
        <begin position="1444"/>
        <end position="1453"/>
    </location>
</feature>
<feature type="compositionally biased region" description="Polar residues" evidence="1">
    <location>
        <begin position="104"/>
        <end position="127"/>
    </location>
</feature>
<feature type="compositionally biased region" description="Polar residues" evidence="1">
    <location>
        <begin position="1250"/>
        <end position="1261"/>
    </location>
</feature>
<feature type="compositionally biased region" description="Pro residues" evidence="1">
    <location>
        <begin position="667"/>
        <end position="677"/>
    </location>
</feature>
<feature type="compositionally biased region" description="Low complexity" evidence="1">
    <location>
        <begin position="59"/>
        <end position="71"/>
    </location>
</feature>
<feature type="compositionally biased region" description="Acidic residues" evidence="1">
    <location>
        <begin position="704"/>
        <end position="714"/>
    </location>
</feature>
<feature type="compositionally biased region" description="Low complexity" evidence="1">
    <location>
        <begin position="981"/>
        <end position="994"/>
    </location>
</feature>
<feature type="region of interest" description="Disordered" evidence="1">
    <location>
        <begin position="1404"/>
        <end position="1499"/>
    </location>
</feature>
<accession>A0A2S4L3M7</accession>
<dbReference type="GO" id="GO:0005737">
    <property type="term" value="C:cytoplasm"/>
    <property type="evidence" value="ECO:0007669"/>
    <property type="project" value="TreeGrafter"/>
</dbReference>
<dbReference type="GO" id="GO:0070390">
    <property type="term" value="C:transcription export complex 2"/>
    <property type="evidence" value="ECO:0007669"/>
    <property type="project" value="TreeGrafter"/>
</dbReference>
<feature type="compositionally biased region" description="Basic residues" evidence="1">
    <location>
        <begin position="77"/>
        <end position="93"/>
    </location>
</feature>
<dbReference type="PANTHER" id="PTHR12436">
    <property type="entry name" value="80 KDA MCM3-ASSOCIATED PROTEIN"/>
    <property type="match status" value="1"/>
</dbReference>
<name>A0A2S4L3M7_9HYPO</name>
<dbReference type="EMBL" id="PKSG01000279">
    <property type="protein sequence ID" value="POR37028.1"/>
    <property type="molecule type" value="Genomic_DNA"/>
</dbReference>
<feature type="region of interest" description="Disordered" evidence="1">
    <location>
        <begin position="1178"/>
        <end position="1208"/>
    </location>
</feature>
<feature type="region of interest" description="Disordered" evidence="1">
    <location>
        <begin position="779"/>
        <end position="1072"/>
    </location>
</feature>
<feature type="compositionally biased region" description="Low complexity" evidence="1">
    <location>
        <begin position="1411"/>
        <end position="1423"/>
    </location>
</feature>
<dbReference type="Proteomes" id="UP000237481">
    <property type="component" value="Unassembled WGS sequence"/>
</dbReference>
<feature type="compositionally biased region" description="Polar residues" evidence="1">
    <location>
        <begin position="737"/>
        <end position="759"/>
    </location>
</feature>
<dbReference type="Gene3D" id="1.25.40.990">
    <property type="match status" value="1"/>
</dbReference>
<keyword evidence="4" id="KW-1185">Reference proteome</keyword>
<comment type="caution">
    <text evidence="3">The sequence shown here is derived from an EMBL/GenBank/DDBJ whole genome shotgun (WGS) entry which is preliminary data.</text>
</comment>
<feature type="compositionally biased region" description="Polar residues" evidence="1">
    <location>
        <begin position="846"/>
        <end position="865"/>
    </location>
</feature>
<protein>
    <submittedName>
        <fullName evidence="3">SAC3 family protein 1</fullName>
    </submittedName>
</protein>
<reference evidence="3 4" key="1">
    <citation type="submission" date="2018-01" db="EMBL/GenBank/DDBJ databases">
        <title>Harnessing the power of phylogenomics to disentangle the directionality and signatures of interkingdom host jumping in the parasitic fungal genus Tolypocladium.</title>
        <authorList>
            <person name="Quandt C.A."/>
            <person name="Patterson W."/>
            <person name="Spatafora J.W."/>
        </authorList>
    </citation>
    <scope>NUCLEOTIDE SEQUENCE [LARGE SCALE GENOMIC DNA]</scope>
    <source>
        <strain evidence="3 4">NRBC 100945</strain>
    </source>
</reference>
<dbReference type="STRING" id="94208.A0A2S4L3M7"/>
<gene>
    <name evidence="3" type="ORF">TPAR_02759</name>
</gene>
<evidence type="ECO:0000313" key="3">
    <source>
        <dbReference type="EMBL" id="POR37028.1"/>
    </source>
</evidence>
<feature type="region of interest" description="Disordered" evidence="1">
    <location>
        <begin position="1249"/>
        <end position="1282"/>
    </location>
</feature>
<feature type="region of interest" description="Disordered" evidence="1">
    <location>
        <begin position="659"/>
        <end position="764"/>
    </location>
</feature>
<dbReference type="Pfam" id="PF03399">
    <property type="entry name" value="SAC3_GANP"/>
    <property type="match status" value="1"/>
</dbReference>
<evidence type="ECO:0000259" key="2">
    <source>
        <dbReference type="Pfam" id="PF03399"/>
    </source>
</evidence>
<feature type="compositionally biased region" description="Polar residues" evidence="1">
    <location>
        <begin position="896"/>
        <end position="907"/>
    </location>
</feature>
<sequence length="1545" mass="167420">MLSTRSEAARRSASAANPFASRPGESSAFGLDGAGDGGSGGRNSFSFKKGNRKNRDQRGSASNNNSKNANGDDGGTHRSKHGRGEKRSRRRNDRGKSVPEDSNDSNALQRSYSSDGSSLPNSWSATSPAGDPQPGVPQNYIAPTFFPPRFKPKKPTASNDPFAKRIYKALDEAGISPPQWPSHPGEQSSLPQMSAFKDKFRAYRDKARAALIKAKLIDDPDKRKRLSEAIEFKGICDDMCPEWEKVCRITENEVKAVERNPKTGATRLNAMVKQLARSAAGQEAPLPTDVRTVPALQRSLDYLIDGLFYCDDNIRGLHAYVWDRTRSIRRDFAFHSSMTKQELSTQVLIFENIARFHAASLHLMSVLAQPGDAFSESFEREQLGKTLLSLRDLYDDCNLQGIKCENEAEFRAYFLLFHGRDPAIVDTLQRNWKPHLWRDSDEIKTAVSLVEAMHNTQDIHGSLKTVEDKKWAGPLMAAETTPVSYLEIVEDARVSYTMACIAECHFGHVRQMILEAVQRSLSRPKGEVQDMTAAALNELLRFDCVEEAILFTEAHGFEFALCHDDLDDVGLRTLRLKAKSRLRYPKLGQQYSKRLVEKKRGNNSIAAAIRRTIFEGVDDVEHSADTVGDEESEVVDGMEHAPDLVGDEDAVDEEGSLFMQDDEEPEPPAAEPTPAEPQKPAAEGPSAPSPGPRKVSPSNKAFIIEEDSSDDEQDGPNAKPRARLPTFEEIQAMDKSTFYTQGSRLFTPGGASSDSSQPAKPNIFASPLKLPDVVLAHNAAGGTPARSNPFAPPSLPSGSGVQSTASKTENSTAAKTNPFAGPVELGGSGTISGTNQLGKSLLANPDASNSVLQPGSGPATANRQPSLGFAQPGGGPATTNGKPTFGLAQPKPNPFTGFSQPTSNAATPSVLATPAARTPSVLSGILGGNKPAEPVAPPASAQPTIPAPHAAFGTASNEQKKPLLNNTSPPQPAVGGRGKDPIPSIIAAPSATAPGPSPPSIRGLAKQPAPSAPQSTTSVAENPLMLGALGALPQPTPASGSASDGIGSKLSRATAAPAATSTPDAVQEAVSPPRDLLGDFNEWYVKGDNGLMSDFLVESIKWITNDAFQKFTREKEEKKRQEEDERTNAEVKKFRVYNLSLKFFYRWKRNARAKRLREVRRKGRDEMRAFYAARQAAERKAKNEGASATTAVENGRPALATPKRSDEFLSMMKSRRASKREARQSLLDSGVLSGMDGEREAVEMIVGHGCQSSNSSPSTRGDSLASPPGSPGPPAPVKKEGAKTRALREFYFDQPPGDPTPAYLKKEGPKTRALRQMYFGQPERFRRSLPSMTSASRDSPESTKRSSNASSRWTLKAMGIVQLPDGTAVPENLAHEMVSGTLRYPRSVSPWQSRRLSATQAIESEVQRLTPPSRAGPSASPAGETTPVIKRKRSAGDDDGAIKTGSTESNSSKRVIVETERQRTAAAGETSPTNKRKRRVDGEATMNSTEESSSHKRVMGNAAKLRMELQAIKAELEEGKEWYKTQNDRLRSESEARTRWYDESI</sequence>
<dbReference type="OrthoDB" id="264795at2759"/>
<feature type="region of interest" description="Disordered" evidence="1">
    <location>
        <begin position="1291"/>
        <end position="1310"/>
    </location>
</feature>